<dbReference type="Gene3D" id="1.20.120.960">
    <property type="entry name" value="Histidine kinase NarX, sensor domain"/>
    <property type="match status" value="1"/>
</dbReference>
<dbReference type="InterPro" id="IPR005467">
    <property type="entry name" value="His_kinase_dom"/>
</dbReference>
<dbReference type="Pfam" id="PF13675">
    <property type="entry name" value="PilJ"/>
    <property type="match status" value="1"/>
</dbReference>
<dbReference type="PANTHER" id="PTHR24421:SF10">
    <property type="entry name" value="NITRATE_NITRITE SENSOR PROTEIN NARQ"/>
    <property type="match status" value="1"/>
</dbReference>
<evidence type="ECO:0000256" key="7">
    <source>
        <dbReference type="ARBA" id="ARBA00022692"/>
    </source>
</evidence>
<dbReference type="InterPro" id="IPR016380">
    <property type="entry name" value="Sig_transdc_His_kin_NarX/NarQ"/>
</dbReference>
<evidence type="ECO:0000256" key="9">
    <source>
        <dbReference type="ARBA" id="ARBA00022777"/>
    </source>
</evidence>
<protein>
    <recommendedName>
        <fullName evidence="14">Sensor protein</fullName>
        <ecNumber evidence="14">2.7.13.3</ecNumber>
    </recommendedName>
</protein>
<comment type="catalytic activity">
    <reaction evidence="1 14">
        <text>ATP + protein L-histidine = ADP + protein N-phospho-L-histidine.</text>
        <dbReference type="EC" id="2.7.13.3"/>
    </reaction>
</comment>
<dbReference type="Pfam" id="PF02518">
    <property type="entry name" value="HATPase_c"/>
    <property type="match status" value="1"/>
</dbReference>
<evidence type="ECO:0000256" key="3">
    <source>
        <dbReference type="ARBA" id="ARBA00022475"/>
    </source>
</evidence>
<dbReference type="EMBL" id="BMYO01000004">
    <property type="protein sequence ID" value="GHD61847.1"/>
    <property type="molecule type" value="Genomic_DNA"/>
</dbReference>
<dbReference type="PROSITE" id="PS50109">
    <property type="entry name" value="HIS_KIN"/>
    <property type="match status" value="1"/>
</dbReference>
<keyword evidence="4 14" id="KW-0997">Cell inner membrane</keyword>
<evidence type="ECO:0000256" key="11">
    <source>
        <dbReference type="ARBA" id="ARBA00022989"/>
    </source>
</evidence>
<evidence type="ECO:0000256" key="15">
    <source>
        <dbReference type="SAM" id="Phobius"/>
    </source>
</evidence>
<evidence type="ECO:0000256" key="1">
    <source>
        <dbReference type="ARBA" id="ARBA00000085"/>
    </source>
</evidence>
<dbReference type="InterPro" id="IPR050482">
    <property type="entry name" value="Sensor_HK_TwoCompSys"/>
</dbReference>
<dbReference type="SMART" id="SM00065">
    <property type="entry name" value="GAF"/>
    <property type="match status" value="1"/>
</dbReference>
<keyword evidence="11 15" id="KW-1133">Transmembrane helix</keyword>
<evidence type="ECO:0000256" key="13">
    <source>
        <dbReference type="ARBA" id="ARBA00023136"/>
    </source>
</evidence>
<reference evidence="19" key="1">
    <citation type="journal article" date="2019" name="Int. J. Syst. Evol. Microbiol.">
        <title>The Global Catalogue of Microorganisms (GCM) 10K type strain sequencing project: providing services to taxonomists for standard genome sequencing and annotation.</title>
        <authorList>
            <consortium name="The Broad Institute Genomics Platform"/>
            <consortium name="The Broad Institute Genome Sequencing Center for Infectious Disease"/>
            <person name="Wu L."/>
            <person name="Ma J."/>
        </authorList>
    </citation>
    <scope>NUCLEOTIDE SEQUENCE [LARGE SCALE GENOMIC DNA]</scope>
    <source>
        <strain evidence="19">KCTC 23701</strain>
    </source>
</reference>
<feature type="domain" description="HAMP" evidence="17">
    <location>
        <begin position="193"/>
        <end position="245"/>
    </location>
</feature>
<dbReference type="InterPro" id="IPR011712">
    <property type="entry name" value="Sig_transdc_His_kin_sub3_dim/P"/>
</dbReference>
<keyword evidence="13 14" id="KW-0472">Membrane</keyword>
<sequence length="653" mass="72462">MQGEPALPARQQLSIKVVTLLLVSLLAGLTAVGATLYLSWQLEGGAAAINAAGSLRMQTYRLGYTLQLNRERPSAELATQIAQERRQFAATLALLDRGDPARPLYLPSDPAVRARFAAIEQRYAQLLAEPNDVRHDPVRMRVLMDEFVDQINALVLDIEQYNARRTMLMRGSQILLIALAIVGTVTQIYLMFLLVFRPLYRLSGGISRMAEQDYSVRLPVETDDEFGELTRSFNRMADRVADAHGTLEARVQAKTAALNTRNRELALRNDIGAGLNAGLSAEAMCRDFLTRLMQWFGADGGSVRIVDPHSNAAHMVVYEGISDTLAAAEHCLQPGDCLCGASLKDGVAVIHDFRKLPSAPEPYSCEREGFVQVSAFPVRARTRQTGQFNLHFRRSRDITRSERDLLEALGEQLGIALENLRLAAREREIAVYEERNLLAQGLHDSIAQGLSFLNLQVQMLNDSLKRGATAEARDIVPLLKAGVQESYDDVRELLNNFRTRLAEGDLVANMRATIERFRRQTGIAVDFDAVGSGTPLPAEDQLQLLFVLQEALSNVRKHAYATTVRVRFTNERDVTLEIRDDGRGFDAAEMAARAEGHVGLKIMQERASRLSAQLQVESDHGAVLRLTIPFDARRLDERTQERTGKHGDQGIAG</sequence>
<dbReference type="RefSeq" id="WP_189459857.1">
    <property type="nucleotide sequence ID" value="NZ_BMYO01000004.1"/>
</dbReference>
<dbReference type="InterPro" id="IPR042295">
    <property type="entry name" value="NarX-like_N_sf"/>
</dbReference>
<keyword evidence="19" id="KW-1185">Reference proteome</keyword>
<keyword evidence="10 14" id="KW-0067">ATP-binding</keyword>
<dbReference type="SMART" id="SM00387">
    <property type="entry name" value="HATPase_c"/>
    <property type="match status" value="1"/>
</dbReference>
<dbReference type="CDD" id="cd06225">
    <property type="entry name" value="HAMP"/>
    <property type="match status" value="1"/>
</dbReference>
<evidence type="ECO:0000259" key="16">
    <source>
        <dbReference type="PROSITE" id="PS50109"/>
    </source>
</evidence>
<evidence type="ECO:0000256" key="4">
    <source>
        <dbReference type="ARBA" id="ARBA00022519"/>
    </source>
</evidence>
<dbReference type="InterPro" id="IPR003018">
    <property type="entry name" value="GAF"/>
</dbReference>
<dbReference type="PANTHER" id="PTHR24421">
    <property type="entry name" value="NITRATE/NITRITE SENSOR PROTEIN NARX-RELATED"/>
    <property type="match status" value="1"/>
</dbReference>
<evidence type="ECO:0000256" key="10">
    <source>
        <dbReference type="ARBA" id="ARBA00022840"/>
    </source>
</evidence>
<comment type="subcellular location">
    <subcellularLocation>
        <location evidence="2">Cell inner membrane</location>
        <topology evidence="2">Multi-pass membrane protein</topology>
    </subcellularLocation>
</comment>
<keyword evidence="3 14" id="KW-1003">Cell membrane</keyword>
<feature type="transmembrane region" description="Helical" evidence="15">
    <location>
        <begin position="20"/>
        <end position="40"/>
    </location>
</feature>
<evidence type="ECO:0000256" key="8">
    <source>
        <dbReference type="ARBA" id="ARBA00022741"/>
    </source>
</evidence>
<dbReference type="CDD" id="cd16917">
    <property type="entry name" value="HATPase_UhpB-NarQ-NarX-like"/>
    <property type="match status" value="1"/>
</dbReference>
<evidence type="ECO:0000256" key="6">
    <source>
        <dbReference type="ARBA" id="ARBA00022679"/>
    </source>
</evidence>
<dbReference type="Gene3D" id="1.20.5.1930">
    <property type="match status" value="1"/>
</dbReference>
<dbReference type="PROSITE" id="PS50885">
    <property type="entry name" value="HAMP"/>
    <property type="match status" value="1"/>
</dbReference>
<dbReference type="SUPFAM" id="SSF55781">
    <property type="entry name" value="GAF domain-like"/>
    <property type="match status" value="1"/>
</dbReference>
<dbReference type="InterPro" id="IPR036890">
    <property type="entry name" value="HATPase_C_sf"/>
</dbReference>
<name>A0ABQ3H0T2_9NEIS</name>
<evidence type="ECO:0000256" key="5">
    <source>
        <dbReference type="ARBA" id="ARBA00022553"/>
    </source>
</evidence>
<keyword evidence="9 14" id="KW-0418">Kinase</keyword>
<dbReference type="Gene3D" id="6.10.340.10">
    <property type="match status" value="1"/>
</dbReference>
<evidence type="ECO:0000256" key="12">
    <source>
        <dbReference type="ARBA" id="ARBA00023012"/>
    </source>
</evidence>
<dbReference type="SMART" id="SM00304">
    <property type="entry name" value="HAMP"/>
    <property type="match status" value="1"/>
</dbReference>
<keyword evidence="5" id="KW-0597">Phosphoprotein</keyword>
<dbReference type="SUPFAM" id="SSF158472">
    <property type="entry name" value="HAMP domain-like"/>
    <property type="match status" value="1"/>
</dbReference>
<comment type="caution">
    <text evidence="18">The sequence shown here is derived from an EMBL/GenBank/DDBJ whole genome shotgun (WGS) entry which is preliminary data.</text>
</comment>
<dbReference type="Pfam" id="PF07730">
    <property type="entry name" value="HisKA_3"/>
    <property type="match status" value="1"/>
</dbReference>
<dbReference type="PIRSF" id="PIRSF003167">
    <property type="entry name" value="STHK_NarX/NarQ"/>
    <property type="match status" value="1"/>
</dbReference>
<dbReference type="Proteomes" id="UP000604737">
    <property type="component" value="Unassembled WGS sequence"/>
</dbReference>
<organism evidence="18 19">
    <name type="scientific">Jeongeupia chitinilytica</name>
    <dbReference type="NCBI Taxonomy" id="1041641"/>
    <lineage>
        <taxon>Bacteria</taxon>
        <taxon>Pseudomonadati</taxon>
        <taxon>Pseudomonadota</taxon>
        <taxon>Betaproteobacteria</taxon>
        <taxon>Neisseriales</taxon>
        <taxon>Chitinibacteraceae</taxon>
        <taxon>Jeongeupia</taxon>
    </lineage>
</organism>
<dbReference type="InterPro" id="IPR029016">
    <property type="entry name" value="GAF-like_dom_sf"/>
</dbReference>
<keyword evidence="8 14" id="KW-0547">Nucleotide-binding</keyword>
<dbReference type="InterPro" id="IPR029095">
    <property type="entry name" value="NarX-like_N"/>
</dbReference>
<keyword evidence="6 14" id="KW-0808">Transferase</keyword>
<evidence type="ECO:0000256" key="2">
    <source>
        <dbReference type="ARBA" id="ARBA00004429"/>
    </source>
</evidence>
<evidence type="ECO:0000313" key="18">
    <source>
        <dbReference type="EMBL" id="GHD61847.1"/>
    </source>
</evidence>
<keyword evidence="12 14" id="KW-0902">Two-component regulatory system</keyword>
<dbReference type="InterPro" id="IPR003594">
    <property type="entry name" value="HATPase_dom"/>
</dbReference>
<dbReference type="Pfam" id="PF00672">
    <property type="entry name" value="HAMP"/>
    <property type="match status" value="1"/>
</dbReference>
<dbReference type="InterPro" id="IPR003660">
    <property type="entry name" value="HAMP_dom"/>
</dbReference>
<dbReference type="SUPFAM" id="SSF55874">
    <property type="entry name" value="ATPase domain of HSP90 chaperone/DNA topoisomerase II/histidine kinase"/>
    <property type="match status" value="1"/>
</dbReference>
<dbReference type="Gene3D" id="3.30.450.40">
    <property type="match status" value="1"/>
</dbReference>
<keyword evidence="7 15" id="KW-0812">Transmembrane</keyword>
<dbReference type="EC" id="2.7.13.3" evidence="14"/>
<evidence type="ECO:0000256" key="14">
    <source>
        <dbReference type="PIRNR" id="PIRNR003167"/>
    </source>
</evidence>
<proteinExistence type="predicted"/>
<gene>
    <name evidence="18" type="ORF">GCM10007350_16830</name>
</gene>
<evidence type="ECO:0000313" key="19">
    <source>
        <dbReference type="Proteomes" id="UP000604737"/>
    </source>
</evidence>
<feature type="transmembrane region" description="Helical" evidence="15">
    <location>
        <begin position="174"/>
        <end position="196"/>
    </location>
</feature>
<evidence type="ECO:0000259" key="17">
    <source>
        <dbReference type="PROSITE" id="PS50885"/>
    </source>
</evidence>
<dbReference type="Pfam" id="PF13185">
    <property type="entry name" value="GAF_2"/>
    <property type="match status" value="1"/>
</dbReference>
<accession>A0ABQ3H0T2</accession>
<feature type="domain" description="Histidine kinase" evidence="16">
    <location>
        <begin position="441"/>
        <end position="632"/>
    </location>
</feature>
<dbReference type="Gene3D" id="3.30.565.10">
    <property type="entry name" value="Histidine kinase-like ATPase, C-terminal domain"/>
    <property type="match status" value="1"/>
</dbReference>